<name>A0A5B7E9I7_PORTR</name>
<dbReference type="Proteomes" id="UP000324222">
    <property type="component" value="Unassembled WGS sequence"/>
</dbReference>
<accession>A0A5B7E9I7</accession>
<evidence type="ECO:0000313" key="2">
    <source>
        <dbReference type="EMBL" id="MPC30079.1"/>
    </source>
</evidence>
<keyword evidence="1" id="KW-0472">Membrane</keyword>
<feature type="transmembrane region" description="Helical" evidence="1">
    <location>
        <begin position="83"/>
        <end position="116"/>
    </location>
</feature>
<feature type="transmembrane region" description="Helical" evidence="1">
    <location>
        <begin position="137"/>
        <end position="160"/>
    </location>
</feature>
<protein>
    <submittedName>
        <fullName evidence="2">Uncharacterized protein</fullName>
    </submittedName>
</protein>
<keyword evidence="3" id="KW-1185">Reference proteome</keyword>
<evidence type="ECO:0000313" key="3">
    <source>
        <dbReference type="Proteomes" id="UP000324222"/>
    </source>
</evidence>
<keyword evidence="1" id="KW-0812">Transmembrane</keyword>
<gene>
    <name evidence="2" type="ORF">E2C01_023334</name>
</gene>
<organism evidence="2 3">
    <name type="scientific">Portunus trituberculatus</name>
    <name type="common">Swimming crab</name>
    <name type="synonym">Neptunus trituberculatus</name>
    <dbReference type="NCBI Taxonomy" id="210409"/>
    <lineage>
        <taxon>Eukaryota</taxon>
        <taxon>Metazoa</taxon>
        <taxon>Ecdysozoa</taxon>
        <taxon>Arthropoda</taxon>
        <taxon>Crustacea</taxon>
        <taxon>Multicrustacea</taxon>
        <taxon>Malacostraca</taxon>
        <taxon>Eumalacostraca</taxon>
        <taxon>Eucarida</taxon>
        <taxon>Decapoda</taxon>
        <taxon>Pleocyemata</taxon>
        <taxon>Brachyura</taxon>
        <taxon>Eubrachyura</taxon>
        <taxon>Portunoidea</taxon>
        <taxon>Portunidae</taxon>
        <taxon>Portuninae</taxon>
        <taxon>Portunus</taxon>
    </lineage>
</organism>
<keyword evidence="1" id="KW-1133">Transmembrane helix</keyword>
<proteinExistence type="predicted"/>
<dbReference type="EMBL" id="VSRR010002190">
    <property type="protein sequence ID" value="MPC30079.1"/>
    <property type="molecule type" value="Genomic_DNA"/>
</dbReference>
<comment type="caution">
    <text evidence="2">The sequence shown here is derived from an EMBL/GenBank/DDBJ whole genome shotgun (WGS) entry which is preliminary data.</text>
</comment>
<dbReference type="AlphaFoldDB" id="A0A5B7E9I7"/>
<reference evidence="2 3" key="1">
    <citation type="submission" date="2019-05" db="EMBL/GenBank/DDBJ databases">
        <title>Another draft genome of Portunus trituberculatus and its Hox gene families provides insights of decapod evolution.</title>
        <authorList>
            <person name="Jeong J.-H."/>
            <person name="Song I."/>
            <person name="Kim S."/>
            <person name="Choi T."/>
            <person name="Kim D."/>
            <person name="Ryu S."/>
            <person name="Kim W."/>
        </authorList>
    </citation>
    <scope>NUCLEOTIDE SEQUENCE [LARGE SCALE GENOMIC DNA]</scope>
    <source>
        <tissue evidence="2">Muscle</tissue>
    </source>
</reference>
<evidence type="ECO:0000256" key="1">
    <source>
        <dbReference type="SAM" id="Phobius"/>
    </source>
</evidence>
<sequence length="196" mass="21962">MPARPCPLATSAILAHPWRRHPRRPGWRTPCHLAALCLPVSGQPNSLSCRHCQSITQGSPAIPHFWSRHAFLTPFNHLDFSRFAHLCLFLISTPCSFSLSLTTALFAFCVHTLTYAICPHQPMAICRTHRLASSYQLLHISVSPSMAYVLSCLTTALLFWCTPPDTLSSLPQRLKTRRNKVIGTSPLLVVFRSLYT</sequence>